<dbReference type="EMBL" id="CT573072">
    <property type="protein sequence ID" value="CAJ72539.1"/>
    <property type="molecule type" value="Genomic_DNA"/>
</dbReference>
<protein>
    <submittedName>
        <fullName evidence="1">Uncharacterized protein</fullName>
    </submittedName>
</protein>
<dbReference type="Proteomes" id="UP000501926">
    <property type="component" value="Chromosome"/>
</dbReference>
<proteinExistence type="predicted"/>
<evidence type="ECO:0000313" key="2">
    <source>
        <dbReference type="EMBL" id="QII10083.1"/>
    </source>
</evidence>
<reference evidence="1" key="1">
    <citation type="journal article" date="2006" name="Nature">
        <title>Deciphering the evolution and metabolism of an anammox bacterium from a community genome.</title>
        <authorList>
            <person name="Strous M."/>
            <person name="Pelletier E."/>
            <person name="Mangenot S."/>
            <person name="Rattei T."/>
            <person name="Lehner A."/>
            <person name="Taylor M.W."/>
            <person name="Horn M."/>
            <person name="Daims H."/>
            <person name="Bartol-Mavel D."/>
            <person name="Wincker P."/>
            <person name="Barbe V."/>
            <person name="Fonknechten N."/>
            <person name="Vallenet D."/>
            <person name="Segurens B."/>
            <person name="Schenowitz-Truong C."/>
            <person name="Medigue C."/>
            <person name="Collingro A."/>
            <person name="Snel B."/>
            <person name="Dutilh B.E."/>
            <person name="OpDenCamp H.J.M."/>
            <person name="vanDerDrift C."/>
            <person name="Cirpus I."/>
            <person name="vanDePas-Schoonen K.T."/>
            <person name="Harhangi H.R."/>
            <person name="vanNiftrik L."/>
            <person name="Schmid M."/>
            <person name="Keltjens J."/>
            <person name="vanDeVossenberg J."/>
            <person name="Kartal B."/>
            <person name="Meier H."/>
            <person name="Frishman D."/>
            <person name="Huynen M.A."/>
            <person name="Mewes H."/>
            <person name="Weissenbach J."/>
            <person name="Jetten M.S.M."/>
            <person name="Wagner M."/>
            <person name="LePaslier D."/>
        </authorList>
    </citation>
    <scope>NUCLEOTIDE SEQUENCE</scope>
</reference>
<gene>
    <name evidence="2" type="ORF">KsCSTR_07040</name>
    <name evidence="1" type="ORF">kustd1794</name>
</gene>
<dbReference type="EMBL" id="CP049055">
    <property type="protein sequence ID" value="QII10083.1"/>
    <property type="molecule type" value="Genomic_DNA"/>
</dbReference>
<dbReference type="AlphaFoldDB" id="Q1PZN4"/>
<evidence type="ECO:0000313" key="1">
    <source>
        <dbReference type="EMBL" id="CAJ72539.1"/>
    </source>
</evidence>
<evidence type="ECO:0000313" key="3">
    <source>
        <dbReference type="Proteomes" id="UP000501926"/>
    </source>
</evidence>
<reference evidence="2 3" key="3">
    <citation type="submission" date="2020-02" db="EMBL/GenBank/DDBJ databases">
        <title>Newly sequenced genome of strain CSTR1 showed variability in Candidatus Kuenenia stuttgartiensis genomes.</title>
        <authorList>
            <person name="Ding C."/>
            <person name="Adrian L."/>
        </authorList>
    </citation>
    <scope>NUCLEOTIDE SEQUENCE [LARGE SCALE GENOMIC DNA]</scope>
    <source>
        <strain evidence="2 3">CSTR1</strain>
    </source>
</reference>
<name>Q1PZN4_KUEST</name>
<reference evidence="1" key="2">
    <citation type="submission" date="2006-01" db="EMBL/GenBank/DDBJ databases">
        <authorList>
            <person name="Genoscope"/>
        </authorList>
    </citation>
    <scope>NUCLEOTIDE SEQUENCE</scope>
</reference>
<organism evidence="1">
    <name type="scientific">Kuenenia stuttgartiensis</name>
    <dbReference type="NCBI Taxonomy" id="174633"/>
    <lineage>
        <taxon>Bacteria</taxon>
        <taxon>Pseudomonadati</taxon>
        <taxon>Planctomycetota</taxon>
        <taxon>Candidatus Brocadiia</taxon>
        <taxon>Candidatus Brocadiales</taxon>
        <taxon>Candidatus Brocadiaceae</taxon>
        <taxon>Candidatus Kuenenia</taxon>
    </lineage>
</organism>
<accession>Q1PZN4</accession>
<sequence length="52" mass="6064">MLAFITIKSRGEAFARLGMNLFMAIYSKCFAPTTCGKHRYYWIFSKNNIITH</sequence>